<evidence type="ECO:0000313" key="8">
    <source>
        <dbReference type="EMBL" id="MTH54560.1"/>
    </source>
</evidence>
<accession>A0A7X2S6U2</accession>
<dbReference type="OrthoDB" id="9805821at2"/>
<dbReference type="Proteomes" id="UP000434639">
    <property type="component" value="Unassembled WGS sequence"/>
</dbReference>
<dbReference type="NCBIfam" id="NF003740">
    <property type="entry name" value="PRK05337.1"/>
    <property type="match status" value="1"/>
</dbReference>
<dbReference type="PANTHER" id="PTHR30480">
    <property type="entry name" value="BETA-HEXOSAMINIDASE-RELATED"/>
    <property type="match status" value="1"/>
</dbReference>
<dbReference type="GO" id="GO:0005975">
    <property type="term" value="P:carbohydrate metabolic process"/>
    <property type="evidence" value="ECO:0007669"/>
    <property type="project" value="InterPro"/>
</dbReference>
<evidence type="ECO:0000256" key="5">
    <source>
        <dbReference type="ARBA" id="ARBA00023295"/>
    </source>
</evidence>
<protein>
    <recommendedName>
        <fullName evidence="3">beta-N-acetylhexosaminidase</fullName>
        <ecNumber evidence="3">3.2.1.52</ecNumber>
    </recommendedName>
</protein>
<dbReference type="InterPro" id="IPR017853">
    <property type="entry name" value="GH"/>
</dbReference>
<dbReference type="Gene3D" id="3.20.20.300">
    <property type="entry name" value="Glycoside hydrolase, family 3, N-terminal domain"/>
    <property type="match status" value="1"/>
</dbReference>
<dbReference type="EMBL" id="WMIB01000015">
    <property type="protein sequence ID" value="MTH54560.1"/>
    <property type="molecule type" value="Genomic_DNA"/>
</dbReference>
<keyword evidence="4 8" id="KW-0378">Hydrolase</keyword>
<organism evidence="8 9">
    <name type="scientific">Metabacillus mangrovi</name>
    <dbReference type="NCBI Taxonomy" id="1491830"/>
    <lineage>
        <taxon>Bacteria</taxon>
        <taxon>Bacillati</taxon>
        <taxon>Bacillota</taxon>
        <taxon>Bacilli</taxon>
        <taxon>Bacillales</taxon>
        <taxon>Bacillaceae</taxon>
        <taxon>Metabacillus</taxon>
    </lineage>
</organism>
<feature type="region of interest" description="Disordered" evidence="6">
    <location>
        <begin position="409"/>
        <end position="437"/>
    </location>
</feature>
<dbReference type="RefSeq" id="WP_155113071.1">
    <property type="nucleotide sequence ID" value="NZ_WMIB01000015.1"/>
</dbReference>
<dbReference type="InterPro" id="IPR036962">
    <property type="entry name" value="Glyco_hydro_3_N_sf"/>
</dbReference>
<feature type="compositionally biased region" description="Basic and acidic residues" evidence="6">
    <location>
        <begin position="417"/>
        <end position="437"/>
    </location>
</feature>
<reference evidence="8 9" key="1">
    <citation type="journal article" date="2017" name="Int. J. Syst. Evol. Microbiol.">
        <title>Bacillus mangrovi sp. nov., isolated from a sediment sample from a mangrove forest.</title>
        <authorList>
            <person name="Gupta V."/>
            <person name="Singh P.K."/>
            <person name="Korpole S."/>
            <person name="Tanuku N.R.S."/>
            <person name="Pinnaka A.K."/>
        </authorList>
    </citation>
    <scope>NUCLEOTIDE SEQUENCE [LARGE SCALE GENOMIC DNA]</scope>
    <source>
        <strain evidence="8 9">KCTC 33872</strain>
    </source>
</reference>
<proteinExistence type="inferred from homology"/>
<comment type="caution">
    <text evidence="8">The sequence shown here is derived from an EMBL/GenBank/DDBJ whole genome shotgun (WGS) entry which is preliminary data.</text>
</comment>
<dbReference type="Pfam" id="PF00933">
    <property type="entry name" value="Glyco_hydro_3"/>
    <property type="match status" value="1"/>
</dbReference>
<dbReference type="GO" id="GO:0004563">
    <property type="term" value="F:beta-N-acetylhexosaminidase activity"/>
    <property type="evidence" value="ECO:0007669"/>
    <property type="project" value="UniProtKB-EC"/>
</dbReference>
<dbReference type="InterPro" id="IPR050226">
    <property type="entry name" value="NagZ_Beta-hexosaminidase"/>
</dbReference>
<dbReference type="AlphaFoldDB" id="A0A7X2S6U2"/>
<evidence type="ECO:0000256" key="4">
    <source>
        <dbReference type="ARBA" id="ARBA00022801"/>
    </source>
</evidence>
<evidence type="ECO:0000256" key="3">
    <source>
        <dbReference type="ARBA" id="ARBA00012663"/>
    </source>
</evidence>
<dbReference type="InterPro" id="IPR001764">
    <property type="entry name" value="Glyco_hydro_3_N"/>
</dbReference>
<feature type="compositionally biased region" description="Basic and acidic residues" evidence="6">
    <location>
        <begin position="37"/>
        <end position="48"/>
    </location>
</feature>
<evidence type="ECO:0000256" key="6">
    <source>
        <dbReference type="SAM" id="MobiDB-lite"/>
    </source>
</evidence>
<feature type="region of interest" description="Disordered" evidence="6">
    <location>
        <begin position="34"/>
        <end position="72"/>
    </location>
</feature>
<dbReference type="PANTHER" id="PTHR30480:SF13">
    <property type="entry name" value="BETA-HEXOSAMINIDASE"/>
    <property type="match status" value="1"/>
</dbReference>
<keyword evidence="5 8" id="KW-0326">Glycosidase</keyword>
<comment type="similarity">
    <text evidence="2">Belongs to the glycosyl hydrolase 3 family.</text>
</comment>
<comment type="catalytic activity">
    <reaction evidence="1">
        <text>Hydrolysis of terminal non-reducing N-acetyl-D-hexosamine residues in N-acetyl-beta-D-hexosaminides.</text>
        <dbReference type="EC" id="3.2.1.52"/>
    </reaction>
</comment>
<keyword evidence="9" id="KW-1185">Reference proteome</keyword>
<evidence type="ECO:0000313" key="9">
    <source>
        <dbReference type="Proteomes" id="UP000434639"/>
    </source>
</evidence>
<gene>
    <name evidence="8" type="primary">nagZ</name>
    <name evidence="8" type="ORF">GKZ89_14240</name>
</gene>
<sequence length="437" mass="47744">MMNRKKSWIVFIVCLSAALLISLLVINQQSSSGDVPAEEHVKTEKVPADKNMPVSKETPAVDPSTPKSSGAENAKELLADMTIEEKVGQLMMVGFHGTEKNKNAAEFIENRKVGGIIYFDRNMSSPGQVAKLSNSLQLSAKSSGHTLPLMIAVDQEGGSVTRMKDQVSPLPSQQELGKIGSSQAVRETARINGRELKAMGINVNFAPVLDLSSTNSRSLGTDPEKTYQLSKEAVAGLNVSNITGALKHFPGHGRSKVDPHKDTSSVQAGQSELEGSDLYPFKEMIQNSPSSQYFVMVTHIKYPAYDQDKPASLSKPIITDLLRQKLGYNGIVVTDDMEMGAVNKYYSYSDMGVEAIKAGVDLLLVCHDYKNQTEMYDRLVKAVKTGEISEERIDKSVLRIISHKLAHTKPAQADPQEAEKVVGSKESSDAIEQYIKK</sequence>
<dbReference type="EC" id="3.2.1.52" evidence="3"/>
<dbReference type="GO" id="GO:0009254">
    <property type="term" value="P:peptidoglycan turnover"/>
    <property type="evidence" value="ECO:0007669"/>
    <property type="project" value="TreeGrafter"/>
</dbReference>
<evidence type="ECO:0000256" key="2">
    <source>
        <dbReference type="ARBA" id="ARBA00005336"/>
    </source>
</evidence>
<dbReference type="SUPFAM" id="SSF51445">
    <property type="entry name" value="(Trans)glycosidases"/>
    <property type="match status" value="1"/>
</dbReference>
<evidence type="ECO:0000259" key="7">
    <source>
        <dbReference type="Pfam" id="PF00933"/>
    </source>
</evidence>
<feature type="region of interest" description="Disordered" evidence="6">
    <location>
        <begin position="249"/>
        <end position="272"/>
    </location>
</feature>
<evidence type="ECO:0000256" key="1">
    <source>
        <dbReference type="ARBA" id="ARBA00001231"/>
    </source>
</evidence>
<feature type="domain" description="Glycoside hydrolase family 3 N-terminal" evidence="7">
    <location>
        <begin position="82"/>
        <end position="402"/>
    </location>
</feature>
<name>A0A7X2S6U2_9BACI</name>